<dbReference type="Proteomes" id="UP000247810">
    <property type="component" value="Unassembled WGS sequence"/>
</dbReference>
<gene>
    <name evidence="1" type="ORF">BO71DRAFT_95677</name>
</gene>
<sequence length="110" mass="12507">MADHRLLMLKKMSGESVEETRRLRKSLGASLSRRARLGLCPGWRTAIHHLLHLPPSSLTMCCWHKYSSPSVFCGIIPSLHLLCQSRCITVCIHVTFFSLSTRETKQLSCR</sequence>
<organism evidence="1 2">
    <name type="scientific">Aspergillus ellipticus CBS 707.79</name>
    <dbReference type="NCBI Taxonomy" id="1448320"/>
    <lineage>
        <taxon>Eukaryota</taxon>
        <taxon>Fungi</taxon>
        <taxon>Dikarya</taxon>
        <taxon>Ascomycota</taxon>
        <taxon>Pezizomycotina</taxon>
        <taxon>Eurotiomycetes</taxon>
        <taxon>Eurotiomycetidae</taxon>
        <taxon>Eurotiales</taxon>
        <taxon>Aspergillaceae</taxon>
        <taxon>Aspergillus</taxon>
        <taxon>Aspergillus subgen. Circumdati</taxon>
    </lineage>
</organism>
<evidence type="ECO:0000313" key="1">
    <source>
        <dbReference type="EMBL" id="PYH97911.1"/>
    </source>
</evidence>
<reference evidence="1 2" key="1">
    <citation type="submission" date="2018-02" db="EMBL/GenBank/DDBJ databases">
        <title>The genomes of Aspergillus section Nigri reveals drivers in fungal speciation.</title>
        <authorList>
            <consortium name="DOE Joint Genome Institute"/>
            <person name="Vesth T.C."/>
            <person name="Nybo J."/>
            <person name="Theobald S."/>
            <person name="Brandl J."/>
            <person name="Frisvad J.C."/>
            <person name="Nielsen K.F."/>
            <person name="Lyhne E.K."/>
            <person name="Kogle M.E."/>
            <person name="Kuo A."/>
            <person name="Riley R."/>
            <person name="Clum A."/>
            <person name="Nolan M."/>
            <person name="Lipzen A."/>
            <person name="Salamov A."/>
            <person name="Henrissat B."/>
            <person name="Wiebenga A."/>
            <person name="De vries R.P."/>
            <person name="Grigoriev I.V."/>
            <person name="Mortensen U.H."/>
            <person name="Andersen M.R."/>
            <person name="Baker S.E."/>
        </authorList>
    </citation>
    <scope>NUCLEOTIDE SEQUENCE [LARGE SCALE GENOMIC DNA]</scope>
    <source>
        <strain evidence="1 2">CBS 707.79</strain>
    </source>
</reference>
<evidence type="ECO:0000313" key="2">
    <source>
        <dbReference type="Proteomes" id="UP000247810"/>
    </source>
</evidence>
<dbReference type="VEuPathDB" id="FungiDB:BO71DRAFT_95677"/>
<keyword evidence="2" id="KW-1185">Reference proteome</keyword>
<accession>A0A319DK63</accession>
<dbReference type="EMBL" id="KZ825817">
    <property type="protein sequence ID" value="PYH97911.1"/>
    <property type="molecule type" value="Genomic_DNA"/>
</dbReference>
<protein>
    <submittedName>
        <fullName evidence="1">Uncharacterized protein</fullName>
    </submittedName>
</protein>
<dbReference type="AlphaFoldDB" id="A0A319DK63"/>
<name>A0A319DK63_9EURO</name>
<proteinExistence type="predicted"/>